<evidence type="ECO:0000313" key="2">
    <source>
        <dbReference type="Proteomes" id="UP000744769"/>
    </source>
</evidence>
<reference evidence="1" key="1">
    <citation type="submission" date="2020-03" db="EMBL/GenBank/DDBJ databases">
        <title>Draft sequencing of Calidifontibacter sp. DB0510.</title>
        <authorList>
            <person name="Kim D.-U."/>
        </authorList>
    </citation>
    <scope>NUCLEOTIDE SEQUENCE</scope>
    <source>
        <strain evidence="1">DB0510</strain>
    </source>
</reference>
<proteinExistence type="predicted"/>
<organism evidence="1 2">
    <name type="scientific">Metallococcus carri</name>
    <dbReference type="NCBI Taxonomy" id="1656884"/>
    <lineage>
        <taxon>Bacteria</taxon>
        <taxon>Bacillati</taxon>
        <taxon>Actinomycetota</taxon>
        <taxon>Actinomycetes</taxon>
        <taxon>Micrococcales</taxon>
        <taxon>Dermacoccaceae</taxon>
        <taxon>Metallococcus</taxon>
    </lineage>
</organism>
<gene>
    <name evidence="1" type="ORF">G9U51_11110</name>
</gene>
<dbReference type="InterPro" id="IPR029058">
    <property type="entry name" value="AB_hydrolase_fold"/>
</dbReference>
<dbReference type="Proteomes" id="UP000744769">
    <property type="component" value="Unassembled WGS sequence"/>
</dbReference>
<sequence length="229" mass="25527">MRYGHWGRPVLVFPSEAGRAEDFAAHGMVGAVQDLIDAGRVSFFCVDSADGWTWSANDKPTEERARGHAAYLRWLDEAVIPWITEQLGGRLPVITLGVSMGAYHAVHYSLTRAHLAPLGIGLSGNYDPSSWHAWGETGDATYFANPMHYVPGMSGDHLEWVRSAASVLLVVGQGAFEWEPTKAYPSTLAFAQVLQDKGIRHELDVWGHDSAHDWPWWQRQIAHHLPRFC</sequence>
<evidence type="ECO:0000313" key="1">
    <source>
        <dbReference type="EMBL" id="NHN56325.1"/>
    </source>
</evidence>
<comment type="caution">
    <text evidence="1">The sequence shown here is derived from an EMBL/GenBank/DDBJ whole genome shotgun (WGS) entry which is preliminary data.</text>
</comment>
<accession>A0A967EAJ2</accession>
<dbReference type="AlphaFoldDB" id="A0A967EAJ2"/>
<dbReference type="Pfam" id="PF00756">
    <property type="entry name" value="Esterase"/>
    <property type="match status" value="1"/>
</dbReference>
<keyword evidence="2" id="KW-1185">Reference proteome</keyword>
<name>A0A967EAJ2_9MICO</name>
<dbReference type="SUPFAM" id="SSF53474">
    <property type="entry name" value="alpha/beta-Hydrolases"/>
    <property type="match status" value="1"/>
</dbReference>
<protein>
    <submittedName>
        <fullName evidence="1">Esterase</fullName>
    </submittedName>
</protein>
<dbReference type="Gene3D" id="3.40.50.1820">
    <property type="entry name" value="alpha/beta hydrolase"/>
    <property type="match status" value="1"/>
</dbReference>
<dbReference type="InterPro" id="IPR000801">
    <property type="entry name" value="Esterase-like"/>
</dbReference>
<dbReference type="EMBL" id="JAAOIV010000008">
    <property type="protein sequence ID" value="NHN56325.1"/>
    <property type="molecule type" value="Genomic_DNA"/>
</dbReference>